<organism evidence="1 2">
    <name type="scientific">Trifolium pratense</name>
    <name type="common">Red clover</name>
    <dbReference type="NCBI Taxonomy" id="57577"/>
    <lineage>
        <taxon>Eukaryota</taxon>
        <taxon>Viridiplantae</taxon>
        <taxon>Streptophyta</taxon>
        <taxon>Embryophyta</taxon>
        <taxon>Tracheophyta</taxon>
        <taxon>Spermatophyta</taxon>
        <taxon>Magnoliopsida</taxon>
        <taxon>eudicotyledons</taxon>
        <taxon>Gunneridae</taxon>
        <taxon>Pentapetalae</taxon>
        <taxon>rosids</taxon>
        <taxon>fabids</taxon>
        <taxon>Fabales</taxon>
        <taxon>Fabaceae</taxon>
        <taxon>Papilionoideae</taxon>
        <taxon>50 kb inversion clade</taxon>
        <taxon>NPAAA clade</taxon>
        <taxon>Hologalegina</taxon>
        <taxon>IRL clade</taxon>
        <taxon>Trifolieae</taxon>
        <taxon>Trifolium</taxon>
    </lineage>
</organism>
<keyword evidence="2" id="KW-1185">Reference proteome</keyword>
<reference evidence="1" key="1">
    <citation type="submission" date="2023-10" db="EMBL/GenBank/DDBJ databases">
        <authorList>
            <person name="Rodriguez Cubillos JULIANA M."/>
            <person name="De Vega J."/>
        </authorList>
    </citation>
    <scope>NUCLEOTIDE SEQUENCE</scope>
</reference>
<sequence>MKIVQLLNLSTLIRFNSRSTSESFSQASIQFLSKATKSFSSSQAKLRFRISIALIQFCSSIDRGCSCRS</sequence>
<dbReference type="Proteomes" id="UP001177021">
    <property type="component" value="Unassembled WGS sequence"/>
</dbReference>
<protein>
    <submittedName>
        <fullName evidence="1">Uncharacterized protein</fullName>
    </submittedName>
</protein>
<dbReference type="EMBL" id="CASHSV030000013">
    <property type="protein sequence ID" value="CAJ2638041.1"/>
    <property type="molecule type" value="Genomic_DNA"/>
</dbReference>
<proteinExistence type="predicted"/>
<accession>A0ACB0J1R3</accession>
<evidence type="ECO:0000313" key="2">
    <source>
        <dbReference type="Proteomes" id="UP001177021"/>
    </source>
</evidence>
<gene>
    <name evidence="1" type="ORF">MILVUS5_LOCUS8300</name>
</gene>
<evidence type="ECO:0000313" key="1">
    <source>
        <dbReference type="EMBL" id="CAJ2638041.1"/>
    </source>
</evidence>
<comment type="caution">
    <text evidence="1">The sequence shown here is derived from an EMBL/GenBank/DDBJ whole genome shotgun (WGS) entry which is preliminary data.</text>
</comment>
<name>A0ACB0J1R3_TRIPR</name>